<evidence type="ECO:0000313" key="3">
    <source>
        <dbReference type="Proteomes" id="UP000053424"/>
    </source>
</evidence>
<accession>A0A0C3C4B4</accession>
<sequence length="116" mass="13136">MSHLHTLKQSHTSSARCAPCALIILSSLLPISRACKLGRAFRTPSIPPCVPILRISRNELGFGFHPGLEFQTSDFLVWNSRPCFHRLMRGFALCLARDSSFPSFAPPRIFRDIVRW</sequence>
<evidence type="ECO:0000313" key="2">
    <source>
        <dbReference type="EMBL" id="KIM38446.1"/>
    </source>
</evidence>
<proteinExistence type="predicted"/>
<protein>
    <recommendedName>
        <fullName evidence="4">Secreted protein</fullName>
    </recommendedName>
</protein>
<keyword evidence="1" id="KW-0732">Signal</keyword>
<keyword evidence="3" id="KW-1185">Reference proteome</keyword>
<dbReference type="Proteomes" id="UP000053424">
    <property type="component" value="Unassembled WGS sequence"/>
</dbReference>
<reference evidence="2 3" key="1">
    <citation type="submission" date="2014-04" db="EMBL/GenBank/DDBJ databases">
        <authorList>
            <consortium name="DOE Joint Genome Institute"/>
            <person name="Kuo A."/>
            <person name="Gay G."/>
            <person name="Dore J."/>
            <person name="Kohler A."/>
            <person name="Nagy L.G."/>
            <person name="Floudas D."/>
            <person name="Copeland A."/>
            <person name="Barry K.W."/>
            <person name="Cichocki N."/>
            <person name="Veneault-Fourrey C."/>
            <person name="LaButti K."/>
            <person name="Lindquist E.A."/>
            <person name="Lipzen A."/>
            <person name="Lundell T."/>
            <person name="Morin E."/>
            <person name="Murat C."/>
            <person name="Sun H."/>
            <person name="Tunlid A."/>
            <person name="Henrissat B."/>
            <person name="Grigoriev I.V."/>
            <person name="Hibbett D.S."/>
            <person name="Martin F."/>
            <person name="Nordberg H.P."/>
            <person name="Cantor M.N."/>
            <person name="Hua S.X."/>
        </authorList>
    </citation>
    <scope>NUCLEOTIDE SEQUENCE [LARGE SCALE GENOMIC DNA]</scope>
    <source>
        <strain evidence="3">h7</strain>
    </source>
</reference>
<feature type="signal peptide" evidence="1">
    <location>
        <begin position="1"/>
        <end position="34"/>
    </location>
</feature>
<gene>
    <name evidence="2" type="ORF">M413DRAFT_246394</name>
</gene>
<dbReference type="AlphaFoldDB" id="A0A0C3C4B4"/>
<evidence type="ECO:0008006" key="4">
    <source>
        <dbReference type="Google" id="ProtNLM"/>
    </source>
</evidence>
<name>A0A0C3C4B4_HEBCY</name>
<reference evidence="3" key="2">
    <citation type="submission" date="2015-01" db="EMBL/GenBank/DDBJ databases">
        <title>Evolutionary Origins and Diversification of the Mycorrhizal Mutualists.</title>
        <authorList>
            <consortium name="DOE Joint Genome Institute"/>
            <consortium name="Mycorrhizal Genomics Consortium"/>
            <person name="Kohler A."/>
            <person name="Kuo A."/>
            <person name="Nagy L.G."/>
            <person name="Floudas D."/>
            <person name="Copeland A."/>
            <person name="Barry K.W."/>
            <person name="Cichocki N."/>
            <person name="Veneault-Fourrey C."/>
            <person name="LaButti K."/>
            <person name="Lindquist E.A."/>
            <person name="Lipzen A."/>
            <person name="Lundell T."/>
            <person name="Morin E."/>
            <person name="Murat C."/>
            <person name="Riley R."/>
            <person name="Ohm R."/>
            <person name="Sun H."/>
            <person name="Tunlid A."/>
            <person name="Henrissat B."/>
            <person name="Grigoriev I.V."/>
            <person name="Hibbett D.S."/>
            <person name="Martin F."/>
        </authorList>
    </citation>
    <scope>NUCLEOTIDE SEQUENCE [LARGE SCALE GENOMIC DNA]</scope>
    <source>
        <strain evidence="3">h7</strain>
    </source>
</reference>
<dbReference type="EMBL" id="KN831791">
    <property type="protein sequence ID" value="KIM38446.1"/>
    <property type="molecule type" value="Genomic_DNA"/>
</dbReference>
<evidence type="ECO:0000256" key="1">
    <source>
        <dbReference type="SAM" id="SignalP"/>
    </source>
</evidence>
<feature type="chain" id="PRO_5002162272" description="Secreted protein" evidence="1">
    <location>
        <begin position="35"/>
        <end position="116"/>
    </location>
</feature>
<dbReference type="HOGENOM" id="CLU_2097170_0_0_1"/>
<organism evidence="2 3">
    <name type="scientific">Hebeloma cylindrosporum</name>
    <dbReference type="NCBI Taxonomy" id="76867"/>
    <lineage>
        <taxon>Eukaryota</taxon>
        <taxon>Fungi</taxon>
        <taxon>Dikarya</taxon>
        <taxon>Basidiomycota</taxon>
        <taxon>Agaricomycotina</taxon>
        <taxon>Agaricomycetes</taxon>
        <taxon>Agaricomycetidae</taxon>
        <taxon>Agaricales</taxon>
        <taxon>Agaricineae</taxon>
        <taxon>Hymenogastraceae</taxon>
        <taxon>Hebeloma</taxon>
    </lineage>
</organism>